<protein>
    <submittedName>
        <fullName evidence="2">Uncharacterized protein</fullName>
    </submittedName>
</protein>
<proteinExistence type="predicted"/>
<gene>
    <name evidence="2" type="ORF">HanXRQr2_Chr17g0799021</name>
</gene>
<feature type="region of interest" description="Disordered" evidence="1">
    <location>
        <begin position="19"/>
        <end position="39"/>
    </location>
</feature>
<reference evidence="2" key="2">
    <citation type="submission" date="2020-06" db="EMBL/GenBank/DDBJ databases">
        <title>Helianthus annuus Genome sequencing and assembly Release 2.</title>
        <authorList>
            <person name="Gouzy J."/>
            <person name="Langlade N."/>
            <person name="Munos S."/>
        </authorList>
    </citation>
    <scope>NUCLEOTIDE SEQUENCE</scope>
    <source>
        <tissue evidence="2">Leaves</tissue>
    </source>
</reference>
<organism evidence="2 3">
    <name type="scientific">Helianthus annuus</name>
    <name type="common">Common sunflower</name>
    <dbReference type="NCBI Taxonomy" id="4232"/>
    <lineage>
        <taxon>Eukaryota</taxon>
        <taxon>Viridiplantae</taxon>
        <taxon>Streptophyta</taxon>
        <taxon>Embryophyta</taxon>
        <taxon>Tracheophyta</taxon>
        <taxon>Spermatophyta</taxon>
        <taxon>Magnoliopsida</taxon>
        <taxon>eudicotyledons</taxon>
        <taxon>Gunneridae</taxon>
        <taxon>Pentapetalae</taxon>
        <taxon>asterids</taxon>
        <taxon>campanulids</taxon>
        <taxon>Asterales</taxon>
        <taxon>Asteraceae</taxon>
        <taxon>Asteroideae</taxon>
        <taxon>Heliantheae alliance</taxon>
        <taxon>Heliantheae</taxon>
        <taxon>Helianthus</taxon>
    </lineage>
</organism>
<dbReference type="AlphaFoldDB" id="A0A9K3DI74"/>
<comment type="caution">
    <text evidence="2">The sequence shown here is derived from an EMBL/GenBank/DDBJ whole genome shotgun (WGS) entry which is preliminary data.</text>
</comment>
<evidence type="ECO:0000313" key="2">
    <source>
        <dbReference type="EMBL" id="KAF5755118.1"/>
    </source>
</evidence>
<accession>A0A9K3DI74</accession>
<reference evidence="2" key="1">
    <citation type="journal article" date="2017" name="Nature">
        <title>The sunflower genome provides insights into oil metabolism, flowering and Asterid evolution.</title>
        <authorList>
            <person name="Badouin H."/>
            <person name="Gouzy J."/>
            <person name="Grassa C.J."/>
            <person name="Murat F."/>
            <person name="Staton S.E."/>
            <person name="Cottret L."/>
            <person name="Lelandais-Briere C."/>
            <person name="Owens G.L."/>
            <person name="Carrere S."/>
            <person name="Mayjonade B."/>
            <person name="Legrand L."/>
            <person name="Gill N."/>
            <person name="Kane N.C."/>
            <person name="Bowers J.E."/>
            <person name="Hubner S."/>
            <person name="Bellec A."/>
            <person name="Berard A."/>
            <person name="Berges H."/>
            <person name="Blanchet N."/>
            <person name="Boniface M.C."/>
            <person name="Brunel D."/>
            <person name="Catrice O."/>
            <person name="Chaidir N."/>
            <person name="Claudel C."/>
            <person name="Donnadieu C."/>
            <person name="Faraut T."/>
            <person name="Fievet G."/>
            <person name="Helmstetter N."/>
            <person name="King M."/>
            <person name="Knapp S.J."/>
            <person name="Lai Z."/>
            <person name="Le Paslier M.C."/>
            <person name="Lippi Y."/>
            <person name="Lorenzon L."/>
            <person name="Mandel J.R."/>
            <person name="Marage G."/>
            <person name="Marchand G."/>
            <person name="Marquand E."/>
            <person name="Bret-Mestries E."/>
            <person name="Morien E."/>
            <person name="Nambeesan S."/>
            <person name="Nguyen T."/>
            <person name="Pegot-Espagnet P."/>
            <person name="Pouilly N."/>
            <person name="Raftis F."/>
            <person name="Sallet E."/>
            <person name="Schiex T."/>
            <person name="Thomas J."/>
            <person name="Vandecasteele C."/>
            <person name="Vares D."/>
            <person name="Vear F."/>
            <person name="Vautrin S."/>
            <person name="Crespi M."/>
            <person name="Mangin B."/>
            <person name="Burke J.M."/>
            <person name="Salse J."/>
            <person name="Munos S."/>
            <person name="Vincourt P."/>
            <person name="Rieseberg L.H."/>
            <person name="Langlade N.B."/>
        </authorList>
    </citation>
    <scope>NUCLEOTIDE SEQUENCE</scope>
    <source>
        <tissue evidence="2">Leaves</tissue>
    </source>
</reference>
<sequence length="56" mass="6044">MHVVEAYAKYLRVYGALSVTPTGDPSPRSGTQAPSTRGPNSVMLWISIVEGFGFED</sequence>
<dbReference type="Gramene" id="mRNA:HanXRQr2_Chr17g0799021">
    <property type="protein sequence ID" value="mRNA:HanXRQr2_Chr17g0799021"/>
    <property type="gene ID" value="HanXRQr2_Chr17g0799021"/>
</dbReference>
<keyword evidence="3" id="KW-1185">Reference proteome</keyword>
<evidence type="ECO:0000256" key="1">
    <source>
        <dbReference type="SAM" id="MobiDB-lite"/>
    </source>
</evidence>
<name>A0A9K3DI74_HELAN</name>
<evidence type="ECO:0000313" key="3">
    <source>
        <dbReference type="Proteomes" id="UP000215914"/>
    </source>
</evidence>
<dbReference type="EMBL" id="MNCJ02000332">
    <property type="protein sequence ID" value="KAF5755118.1"/>
    <property type="molecule type" value="Genomic_DNA"/>
</dbReference>
<dbReference type="Proteomes" id="UP000215914">
    <property type="component" value="Unassembled WGS sequence"/>
</dbReference>